<keyword evidence="2" id="KW-1185">Reference proteome</keyword>
<dbReference type="AlphaFoldDB" id="A0A8X7BHG7"/>
<dbReference type="GO" id="GO:0003676">
    <property type="term" value="F:nucleic acid binding"/>
    <property type="evidence" value="ECO:0007669"/>
    <property type="project" value="InterPro"/>
</dbReference>
<evidence type="ECO:0000313" key="1">
    <source>
        <dbReference type="EMBL" id="GFY30527.1"/>
    </source>
</evidence>
<evidence type="ECO:0000313" key="2">
    <source>
        <dbReference type="Proteomes" id="UP000887159"/>
    </source>
</evidence>
<dbReference type="Gene3D" id="3.30.420.10">
    <property type="entry name" value="Ribonuclease H-like superfamily/Ribonuclease H"/>
    <property type="match status" value="1"/>
</dbReference>
<gene>
    <name evidence="1" type="ORF">TNCV_3522901</name>
</gene>
<sequence>MLITFFDDKGFINKEFVPSGQTITGQYYLAVLKLLMDSIRRIRSEYRTENGWCSFYDNEPTFLVVCRFLAKNNICVGSSTVFTCPKQKMKL</sequence>
<comment type="caution">
    <text evidence="1">The sequence shown here is derived from an EMBL/GenBank/DDBJ whole genome shotgun (WGS) entry which is preliminary data.</text>
</comment>
<reference evidence="1" key="1">
    <citation type="submission" date="2020-08" db="EMBL/GenBank/DDBJ databases">
        <title>Multicomponent nature underlies the extraordinary mechanical properties of spider dragline silk.</title>
        <authorList>
            <person name="Kono N."/>
            <person name="Nakamura H."/>
            <person name="Mori M."/>
            <person name="Yoshida Y."/>
            <person name="Ohtoshi R."/>
            <person name="Malay A.D."/>
            <person name="Moran D.A.P."/>
            <person name="Tomita M."/>
            <person name="Numata K."/>
            <person name="Arakawa K."/>
        </authorList>
    </citation>
    <scope>NUCLEOTIDE SEQUENCE</scope>
</reference>
<protein>
    <submittedName>
        <fullName evidence="1">Uncharacterized protein</fullName>
    </submittedName>
</protein>
<accession>A0A8X7BHG7</accession>
<organism evidence="1 2">
    <name type="scientific">Trichonephila clavipes</name>
    <name type="common">Golden silk orbweaver</name>
    <name type="synonym">Nephila clavipes</name>
    <dbReference type="NCBI Taxonomy" id="2585209"/>
    <lineage>
        <taxon>Eukaryota</taxon>
        <taxon>Metazoa</taxon>
        <taxon>Ecdysozoa</taxon>
        <taxon>Arthropoda</taxon>
        <taxon>Chelicerata</taxon>
        <taxon>Arachnida</taxon>
        <taxon>Araneae</taxon>
        <taxon>Araneomorphae</taxon>
        <taxon>Entelegynae</taxon>
        <taxon>Araneoidea</taxon>
        <taxon>Nephilidae</taxon>
        <taxon>Trichonephila</taxon>
    </lineage>
</organism>
<dbReference type="InterPro" id="IPR036397">
    <property type="entry name" value="RNaseH_sf"/>
</dbReference>
<name>A0A8X7BHG7_TRICX</name>
<proteinExistence type="predicted"/>
<dbReference type="EMBL" id="BMAU01021393">
    <property type="protein sequence ID" value="GFY30527.1"/>
    <property type="molecule type" value="Genomic_DNA"/>
</dbReference>
<dbReference type="Proteomes" id="UP000887159">
    <property type="component" value="Unassembled WGS sequence"/>
</dbReference>